<feature type="transmembrane region" description="Helical" evidence="1">
    <location>
        <begin position="6"/>
        <end position="27"/>
    </location>
</feature>
<evidence type="ECO:0000313" key="2">
    <source>
        <dbReference type="EMBL" id="MDZ7278205.1"/>
    </source>
</evidence>
<dbReference type="Proteomes" id="UP001288620">
    <property type="component" value="Unassembled WGS sequence"/>
</dbReference>
<comment type="caution">
    <text evidence="2">The sequence shown here is derived from an EMBL/GenBank/DDBJ whole genome shotgun (WGS) entry which is preliminary data.</text>
</comment>
<organism evidence="2 3">
    <name type="scientific">Pantoea eucrina</name>
    <dbReference type="NCBI Taxonomy" id="472693"/>
    <lineage>
        <taxon>Bacteria</taxon>
        <taxon>Pseudomonadati</taxon>
        <taxon>Pseudomonadota</taxon>
        <taxon>Gammaproteobacteria</taxon>
        <taxon>Enterobacterales</taxon>
        <taxon>Erwiniaceae</taxon>
        <taxon>Pantoea</taxon>
    </lineage>
</organism>
<keyword evidence="3" id="KW-1185">Reference proteome</keyword>
<sequence length="57" mass="6256">MANVQYLFWVMVGTLTVLSIFIGVVVGRTKTPRAGFITFAALWLLIIAAIVLITHAH</sequence>
<feature type="transmembrane region" description="Helical" evidence="1">
    <location>
        <begin position="34"/>
        <end position="56"/>
    </location>
</feature>
<dbReference type="EMBL" id="JAOBTT010000001">
    <property type="protein sequence ID" value="MDZ7278205.1"/>
    <property type="molecule type" value="Genomic_DNA"/>
</dbReference>
<gene>
    <name evidence="2" type="ORF">N4G40_07950</name>
</gene>
<evidence type="ECO:0008006" key="4">
    <source>
        <dbReference type="Google" id="ProtNLM"/>
    </source>
</evidence>
<accession>A0ABU5LE38</accession>
<protein>
    <recommendedName>
        <fullName evidence="4">DUF1328 domain-containing protein</fullName>
    </recommendedName>
</protein>
<keyword evidence="1" id="KW-0472">Membrane</keyword>
<keyword evidence="1" id="KW-0812">Transmembrane</keyword>
<name>A0ABU5LE38_9GAMM</name>
<evidence type="ECO:0000256" key="1">
    <source>
        <dbReference type="SAM" id="Phobius"/>
    </source>
</evidence>
<proteinExistence type="predicted"/>
<reference evidence="3" key="1">
    <citation type="submission" date="2023-07" db="EMBL/GenBank/DDBJ databases">
        <title>Structural and functional analysis of rice phyllospheric bacteria for their antimicrobial properties and defense elicitation against blast disease.</title>
        <authorList>
            <person name="Sahu K.P."/>
            <person name="Asharani P."/>
            <person name="Kumar M."/>
            <person name="Reddy B."/>
            <person name="Kumar A."/>
        </authorList>
    </citation>
    <scope>NUCLEOTIDE SEQUENCE [LARGE SCALE GENOMIC DNA]</scope>
    <source>
        <strain evidence="3">OsEp_Plm_30P10</strain>
    </source>
</reference>
<dbReference type="RefSeq" id="WP_322542213.1">
    <property type="nucleotide sequence ID" value="NZ_JAOBTT010000001.1"/>
</dbReference>
<keyword evidence="1" id="KW-1133">Transmembrane helix</keyword>
<evidence type="ECO:0000313" key="3">
    <source>
        <dbReference type="Proteomes" id="UP001288620"/>
    </source>
</evidence>